<keyword evidence="3 4" id="KW-0378">Hydrolase</keyword>
<evidence type="ECO:0000313" key="7">
    <source>
        <dbReference type="Proteomes" id="UP000030711"/>
    </source>
</evidence>
<name>A0AAD9WIF2_EUCGR</name>
<dbReference type="InterPro" id="IPR029045">
    <property type="entry name" value="ClpP/crotonase-like_dom_sf"/>
</dbReference>
<dbReference type="EC" id="3.1.2.4" evidence="2 4"/>
<dbReference type="Pfam" id="PF16113">
    <property type="entry name" value="ECH_2"/>
    <property type="match status" value="1"/>
</dbReference>
<protein>
    <recommendedName>
        <fullName evidence="2 4">3-hydroxyisobutyryl-CoA hydrolase</fullName>
        <shortName evidence="4">HIB-CoA hydrolase</shortName>
        <shortName evidence="4">HIBYL-CoA-H</shortName>
        <ecNumber evidence="2 4">3.1.2.4</ecNumber>
    </recommendedName>
    <alternativeName>
        <fullName evidence="4">3-hydroxyisobutyryl-coenzyme A hydrolase</fullName>
    </alternativeName>
</protein>
<dbReference type="GO" id="GO:0006574">
    <property type="term" value="P:L-valine catabolic process"/>
    <property type="evidence" value="ECO:0007669"/>
    <property type="project" value="UniProtKB-UniRule"/>
</dbReference>
<comment type="similarity">
    <text evidence="4">Belongs to the enoyl-CoA hydratase/isomerase family.</text>
</comment>
<comment type="caution">
    <text evidence="6">The sequence shown here is derived from an EMBL/GenBank/DDBJ whole genome shotgun (WGS) entry which is preliminary data.</text>
</comment>
<dbReference type="SUPFAM" id="SSF52096">
    <property type="entry name" value="ClpP/crotonase"/>
    <property type="match status" value="1"/>
</dbReference>
<evidence type="ECO:0000256" key="3">
    <source>
        <dbReference type="ARBA" id="ARBA00022801"/>
    </source>
</evidence>
<evidence type="ECO:0000256" key="1">
    <source>
        <dbReference type="ARBA" id="ARBA00001709"/>
    </source>
</evidence>
<dbReference type="InterPro" id="IPR032259">
    <property type="entry name" value="HIBYL-CoA-H"/>
</dbReference>
<dbReference type="GO" id="GO:0003860">
    <property type="term" value="F:3-hydroxyisobutyryl-CoA hydrolase activity"/>
    <property type="evidence" value="ECO:0007669"/>
    <property type="project" value="UniProtKB-UniRule"/>
</dbReference>
<dbReference type="AlphaFoldDB" id="A0AAD9WIF2"/>
<evidence type="ECO:0000259" key="5">
    <source>
        <dbReference type="Pfam" id="PF16113"/>
    </source>
</evidence>
<comment type="catalytic activity">
    <reaction evidence="1 4">
        <text>3-hydroxy-2-methylpropanoyl-CoA + H2O = 3-hydroxy-2-methylpropanoate + CoA + H(+)</text>
        <dbReference type="Rhea" id="RHEA:20888"/>
        <dbReference type="ChEBI" id="CHEBI:11805"/>
        <dbReference type="ChEBI" id="CHEBI:15377"/>
        <dbReference type="ChEBI" id="CHEBI:15378"/>
        <dbReference type="ChEBI" id="CHEBI:57287"/>
        <dbReference type="ChEBI" id="CHEBI:57340"/>
        <dbReference type="EC" id="3.1.2.4"/>
    </reaction>
</comment>
<sequence length="76" mass="8793">MASFSSGDGQEDQVLVEEKSFVRALVLNRPKQLNALSYDMISRLLELFLVYEKDSNVKLVILKVHCFIQSIFFYDC</sequence>
<dbReference type="PANTHER" id="PTHR43176">
    <property type="entry name" value="3-HYDROXYISOBUTYRYL-COA HYDROLASE-RELATED"/>
    <property type="match status" value="1"/>
</dbReference>
<dbReference type="InterPro" id="IPR045004">
    <property type="entry name" value="ECH_dom"/>
</dbReference>
<dbReference type="Proteomes" id="UP000030711">
    <property type="component" value="Unassembled WGS sequence"/>
</dbReference>
<comment type="pathway">
    <text evidence="4">Amino-acid degradation; L-valine degradation.</text>
</comment>
<dbReference type="Gene3D" id="3.90.226.10">
    <property type="entry name" value="2-enoyl-CoA Hydratase, Chain A, domain 1"/>
    <property type="match status" value="1"/>
</dbReference>
<comment type="function">
    <text evidence="4">Hydrolyzes 3-hydroxyisobutyryl-CoA (HIBYL-CoA), a saline catabolite. Has high activity toward isobutyryl-CoA. Could be an isobutyryl-CoA dehydrogenase that functions in valine catabolism.</text>
</comment>
<keyword evidence="7" id="KW-1185">Reference proteome</keyword>
<feature type="domain" description="Enoyl-CoA hydratase/isomerase" evidence="5">
    <location>
        <begin position="23"/>
        <end position="63"/>
    </location>
</feature>
<dbReference type="EMBL" id="MU850663">
    <property type="protein sequence ID" value="KAK2631188.1"/>
    <property type="molecule type" value="Genomic_DNA"/>
</dbReference>
<organism evidence="6 7">
    <name type="scientific">Eucalyptus grandis</name>
    <name type="common">Flooded gum</name>
    <dbReference type="NCBI Taxonomy" id="71139"/>
    <lineage>
        <taxon>Eukaryota</taxon>
        <taxon>Viridiplantae</taxon>
        <taxon>Streptophyta</taxon>
        <taxon>Embryophyta</taxon>
        <taxon>Tracheophyta</taxon>
        <taxon>Spermatophyta</taxon>
        <taxon>Magnoliopsida</taxon>
        <taxon>eudicotyledons</taxon>
        <taxon>Gunneridae</taxon>
        <taxon>Pentapetalae</taxon>
        <taxon>rosids</taxon>
        <taxon>malvids</taxon>
        <taxon>Myrtales</taxon>
        <taxon>Myrtaceae</taxon>
        <taxon>Myrtoideae</taxon>
        <taxon>Eucalypteae</taxon>
        <taxon>Eucalyptus</taxon>
    </lineage>
</organism>
<reference evidence="6 7" key="1">
    <citation type="journal article" date="2014" name="Nature">
        <title>The genome of Eucalyptus grandis.</title>
        <authorList>
            <person name="Myburg A.A."/>
            <person name="Grattapaglia D."/>
            <person name="Tuskan G.A."/>
            <person name="Hellsten U."/>
            <person name="Hayes R.D."/>
            <person name="Grimwood J."/>
            <person name="Jenkins J."/>
            <person name="Lindquist E."/>
            <person name="Tice H."/>
            <person name="Bauer D."/>
            <person name="Goodstein D.M."/>
            <person name="Dubchak I."/>
            <person name="Poliakov A."/>
            <person name="Mizrachi E."/>
            <person name="Kullan A.R."/>
            <person name="Hussey S.G."/>
            <person name="Pinard D."/>
            <person name="van der Merwe K."/>
            <person name="Singh P."/>
            <person name="van Jaarsveld I."/>
            <person name="Silva-Junior O.B."/>
            <person name="Togawa R.C."/>
            <person name="Pappas M.R."/>
            <person name="Faria D.A."/>
            <person name="Sansaloni C.P."/>
            <person name="Petroli C.D."/>
            <person name="Yang X."/>
            <person name="Ranjan P."/>
            <person name="Tschaplinski T.J."/>
            <person name="Ye C.Y."/>
            <person name="Li T."/>
            <person name="Sterck L."/>
            <person name="Vanneste K."/>
            <person name="Murat F."/>
            <person name="Soler M."/>
            <person name="Clemente H.S."/>
            <person name="Saidi N."/>
            <person name="Cassan-Wang H."/>
            <person name="Dunand C."/>
            <person name="Hefer C.A."/>
            <person name="Bornberg-Bauer E."/>
            <person name="Kersting A.R."/>
            <person name="Vining K."/>
            <person name="Amarasinghe V."/>
            <person name="Ranik M."/>
            <person name="Naithani S."/>
            <person name="Elser J."/>
            <person name="Boyd A.E."/>
            <person name="Liston A."/>
            <person name="Spatafora J.W."/>
            <person name="Dharmwardhana P."/>
            <person name="Raja R."/>
            <person name="Sullivan C."/>
            <person name="Romanel E."/>
            <person name="Alves-Ferreira M."/>
            <person name="Kulheim C."/>
            <person name="Foley W."/>
            <person name="Carocha V."/>
            <person name="Paiva J."/>
            <person name="Kudrna D."/>
            <person name="Brommonschenkel S.H."/>
            <person name="Pasquali G."/>
            <person name="Byrne M."/>
            <person name="Rigault P."/>
            <person name="Tibbits J."/>
            <person name="Spokevicius A."/>
            <person name="Jones R.C."/>
            <person name="Steane D.A."/>
            <person name="Vaillancourt R.E."/>
            <person name="Potts B.M."/>
            <person name="Joubert F."/>
            <person name="Barry K."/>
            <person name="Pappas G.J."/>
            <person name="Strauss S.H."/>
            <person name="Jaiswal P."/>
            <person name="Grima-Pettenati J."/>
            <person name="Salse J."/>
            <person name="Van de Peer Y."/>
            <person name="Rokhsar D.S."/>
            <person name="Schmutz J."/>
        </authorList>
    </citation>
    <scope>NUCLEOTIDE SEQUENCE [LARGE SCALE GENOMIC DNA]</scope>
    <source>
        <strain evidence="7">cv. BRASUZ1</strain>
        <tissue evidence="6">Leaf extractions</tissue>
    </source>
</reference>
<proteinExistence type="inferred from homology"/>
<gene>
    <name evidence="6" type="ORF">EUGRSUZ_L03266</name>
</gene>
<evidence type="ECO:0000256" key="4">
    <source>
        <dbReference type="RuleBase" id="RU369070"/>
    </source>
</evidence>
<accession>A0AAD9WIF2</accession>
<evidence type="ECO:0000313" key="6">
    <source>
        <dbReference type="EMBL" id="KAK2631188.1"/>
    </source>
</evidence>
<evidence type="ECO:0000256" key="2">
    <source>
        <dbReference type="ARBA" id="ARBA00011915"/>
    </source>
</evidence>
<dbReference type="PANTHER" id="PTHR43176:SF3">
    <property type="entry name" value="3-HYDROXYISOBUTYRYL-COA HYDROLASE, MITOCHONDRIAL"/>
    <property type="match status" value="1"/>
</dbReference>